<keyword evidence="4" id="KW-0670">Pyruvate</keyword>
<sequence length="1202" mass="131492">MTHATDRASTVQLRSDYQLSDNLKATRGQIFLTGTQALVRLPLMQRAIDRERGLNTAGFISGYRGSPLGMVDQALWKAKRMLADNQIEFLPAINEELGGTAVLGTQQVESDPERTVEGVFAYWYGKGPGVDRAGDALKHGHAYGSSPNGGVLIVAGDDHGCVSSSMPHQSDLAFQAWSVPTVSPATIAEYLEFGLYGWALSRFSGAWVGFTALSEVVESGSTVDLDRIQTRFEAPVDYTAPAGGLHYRWPDLPSLQLEARQADKLDAVRAFAKTNSIDKTIVACEQARFGIVTCGKAHLDFLECLRRLDIGLDDLARAGIRVYKVGLSFPIEPTRALEFALGLEELLVIEEKAPVIERQLREMLYNQPTELRPRLLGKQDVDGKPLLSSLGELRPSRIMPVLADWLARLTGDLDRRQLVCDFTAPPQLSNLADAVRRSPYFCSGCPHNSSTKVPEGSRALAGIGCHFMANWMDRETTGLIQMGGEGVDWAAHSRFTRVPHVFQNLGDGTYYHSGYLAIRQSIAAKANITYKILFNDAVAMTGGQPVDGTITVDAIAQQVSAEGARKVVVLSDDIAKYDSQRSRFPASTAFHPREDLDKVQRELRETSGVTVLIYEQTCAAEKRRRRKKGEFPDPDRRLFINQAVCEGCGDCGVASNCLSLVPLETELGRKRQLDQSSCNKDYSCVNGFCPSFVSVKGGRVRKGVGALQAEAGQRALAELLNNLPRPAAHVWNAPYDLLVTGVGGTGVVTVGALISMAAHLEFKSASVLDFMGFAQKGGAVLSFVRLADVPERLNQVRIDTQQADALLACDLVVAASADALQSVKHGRTKVVANRHVLPTAEFVRNPDANLQTEGLLEKIRHAVGEAGLDLCDAQSLAQRALGDSIGANILLMGYAWQAGLIPLSLESLQRAIELNGVAVPMNLAAFGLGRLACANPQGLRQLLSRSAEVEEFRAIEDFDELVAHRELLLTDYQNAAYARRFRALVDEVAAAERALLGADAKLRLSPVVARGYAKLMAYKDEYEVARLYSDPTFRAQLEAQFEGDFSLEFHMAPPLLSRPGQDGSAPRKITIGPWLQKVFPLMAKAKALRGTALDLFGMSEERRMERRLIEEYAARIRELLPQLTQGNLEGAVRIAALAEEIRGYDHVKLANVERVKAREARLLHDFAPQRYAKPQPKVEAVAVQVVHIQPAKTEPKAEQNVA</sequence>
<dbReference type="InterPro" id="IPR029061">
    <property type="entry name" value="THDP-binding"/>
</dbReference>
<dbReference type="RefSeq" id="WP_090310869.1">
    <property type="nucleotide sequence ID" value="NZ_FNZE01000008.1"/>
</dbReference>
<keyword evidence="5" id="KW-1185">Reference proteome</keyword>
<feature type="domain" description="Pyruvate/ketoisovalerate oxidoreductase catalytic" evidence="2">
    <location>
        <begin position="743"/>
        <end position="930"/>
    </location>
</feature>
<dbReference type="Pfam" id="PF01558">
    <property type="entry name" value="POR"/>
    <property type="match status" value="1"/>
</dbReference>
<dbReference type="EMBL" id="FNZE01000008">
    <property type="protein sequence ID" value="SEJ39389.1"/>
    <property type="molecule type" value="Genomic_DNA"/>
</dbReference>
<dbReference type="InterPro" id="IPR046667">
    <property type="entry name" value="DUF6537"/>
</dbReference>
<dbReference type="Gene3D" id="3.40.920.10">
    <property type="entry name" value="Pyruvate-ferredoxin oxidoreductase, PFOR, domain III"/>
    <property type="match status" value="1"/>
</dbReference>
<evidence type="ECO:0000256" key="1">
    <source>
        <dbReference type="ARBA" id="ARBA00023002"/>
    </source>
</evidence>
<dbReference type="InterPro" id="IPR002869">
    <property type="entry name" value="Pyrv_flavodox_OxRed_cen"/>
</dbReference>
<name>A0A1H6YDS7_9PSED</name>
<dbReference type="Proteomes" id="UP000242930">
    <property type="component" value="Unassembled WGS sequence"/>
</dbReference>
<accession>A0A1H6YDS7</accession>
<dbReference type="SUPFAM" id="SSF53323">
    <property type="entry name" value="Pyruvate-ferredoxin oxidoreductase, PFOR, domain III"/>
    <property type="match status" value="1"/>
</dbReference>
<dbReference type="PANTHER" id="PTHR48084:SF3">
    <property type="entry name" value="SUBUNIT OF PYRUVATE:FLAVODOXIN OXIDOREDUCTASE"/>
    <property type="match status" value="1"/>
</dbReference>
<protein>
    <submittedName>
        <fullName evidence="4">Indolepyruvate ferredoxin oxidoreductase</fullName>
    </submittedName>
</protein>
<dbReference type="STRING" id="915471.SAMN05216201_10818"/>
<dbReference type="Pfam" id="PF20169">
    <property type="entry name" value="DUF6537"/>
    <property type="match status" value="1"/>
</dbReference>
<organism evidence="4 5">
    <name type="scientific">Pseudomonas linyingensis</name>
    <dbReference type="NCBI Taxonomy" id="915471"/>
    <lineage>
        <taxon>Bacteria</taxon>
        <taxon>Pseudomonadati</taxon>
        <taxon>Pseudomonadota</taxon>
        <taxon>Gammaproteobacteria</taxon>
        <taxon>Pseudomonadales</taxon>
        <taxon>Pseudomonadaceae</taxon>
        <taxon>Pseudomonas</taxon>
    </lineage>
</organism>
<dbReference type="InterPro" id="IPR002880">
    <property type="entry name" value="Pyrv_Fd/Flavodoxin_OxRdtase_N"/>
</dbReference>
<dbReference type="InterPro" id="IPR019752">
    <property type="entry name" value="Pyrv/ketoisovalerate_OxRed_cat"/>
</dbReference>
<keyword evidence="1" id="KW-0560">Oxidoreductase</keyword>
<dbReference type="PANTHER" id="PTHR48084">
    <property type="entry name" value="2-OXOGLUTARATE OXIDOREDUCTASE SUBUNIT KORB-RELATED"/>
    <property type="match status" value="1"/>
</dbReference>
<evidence type="ECO:0000259" key="2">
    <source>
        <dbReference type="Pfam" id="PF01558"/>
    </source>
</evidence>
<dbReference type="GO" id="GO:0016903">
    <property type="term" value="F:oxidoreductase activity, acting on the aldehyde or oxo group of donors"/>
    <property type="evidence" value="ECO:0007669"/>
    <property type="project" value="InterPro"/>
</dbReference>
<dbReference type="SUPFAM" id="SSF52518">
    <property type="entry name" value="Thiamin diphosphate-binding fold (THDP-binding)"/>
    <property type="match status" value="2"/>
</dbReference>
<dbReference type="OrthoDB" id="9803617at2"/>
<evidence type="ECO:0000259" key="3">
    <source>
        <dbReference type="Pfam" id="PF20169"/>
    </source>
</evidence>
<dbReference type="NCBIfam" id="NF009589">
    <property type="entry name" value="PRK13030.1"/>
    <property type="match status" value="1"/>
</dbReference>
<gene>
    <name evidence="4" type="ORF">SAMN05216201_10818</name>
</gene>
<reference evidence="5" key="1">
    <citation type="submission" date="2016-10" db="EMBL/GenBank/DDBJ databases">
        <authorList>
            <person name="Varghese N."/>
            <person name="Submissions S."/>
        </authorList>
    </citation>
    <scope>NUCLEOTIDE SEQUENCE [LARGE SCALE GENOMIC DNA]</scope>
    <source>
        <strain evidence="5">LMG 25967</strain>
    </source>
</reference>
<dbReference type="Gene3D" id="3.40.50.970">
    <property type="match status" value="2"/>
</dbReference>
<evidence type="ECO:0000313" key="5">
    <source>
        <dbReference type="Proteomes" id="UP000242930"/>
    </source>
</evidence>
<dbReference type="NCBIfam" id="NF009588">
    <property type="entry name" value="PRK13029.1"/>
    <property type="match status" value="1"/>
</dbReference>
<dbReference type="CDD" id="cd07034">
    <property type="entry name" value="TPP_PYR_PFOR_IOR-alpha_like"/>
    <property type="match status" value="1"/>
</dbReference>
<feature type="domain" description="DUF6537" evidence="3">
    <location>
        <begin position="959"/>
        <end position="1159"/>
    </location>
</feature>
<evidence type="ECO:0000313" key="4">
    <source>
        <dbReference type="EMBL" id="SEJ39389.1"/>
    </source>
</evidence>
<dbReference type="InterPro" id="IPR051457">
    <property type="entry name" value="2-oxoacid:Fd_oxidoreductase"/>
</dbReference>
<proteinExistence type="predicted"/>
<dbReference type="AlphaFoldDB" id="A0A1H6YDS7"/>